<dbReference type="PANTHER" id="PTHR42037:SF1">
    <property type="match status" value="1"/>
</dbReference>
<dbReference type="EMBL" id="MU857227">
    <property type="protein sequence ID" value="KAK4148956.1"/>
    <property type="molecule type" value="Genomic_DNA"/>
</dbReference>
<accession>A0AAN6ZU16</accession>
<evidence type="ECO:0000256" key="1">
    <source>
        <dbReference type="SAM" id="MobiDB-lite"/>
    </source>
</evidence>
<dbReference type="PANTHER" id="PTHR42037">
    <property type="match status" value="1"/>
</dbReference>
<dbReference type="InterPro" id="IPR027796">
    <property type="entry name" value="OTT_1508_deam-like"/>
</dbReference>
<comment type="caution">
    <text evidence="2">The sequence shown here is derived from an EMBL/GenBank/DDBJ whole genome shotgun (WGS) entry which is preliminary data.</text>
</comment>
<feature type="region of interest" description="Disordered" evidence="1">
    <location>
        <begin position="447"/>
        <end position="488"/>
    </location>
</feature>
<evidence type="ECO:0000313" key="2">
    <source>
        <dbReference type="EMBL" id="KAK4148956.1"/>
    </source>
</evidence>
<gene>
    <name evidence="2" type="ORF">C8A00DRAFT_38459</name>
</gene>
<protein>
    <submittedName>
        <fullName evidence="2">Uncharacterized protein</fullName>
    </submittedName>
</protein>
<sequence length="488" mass="55557">MSDLETAPADVFKTFVNKLGHICDNAKGGKKVTAFAILQLGTIQYYFTSNQRDEEDYRRTSSYITSILNTLDQMRDDETLSRNASDGRLPRLLRMIIRFNQSRIKGYICRMREELDFCINFVRGDRSNEGQAVLQSLEYLKPLLEFSGDACNTNTNEFVDGSQKVIQAISLIYEPFFKEFLRLRTQNNMDRNAPWVVVSHSIGRLLSYYYAVNILIAAHRTWPQLFVDFEVHWVPSTAPREPSIPRRLDAAKILGKMSSDEDTISKYRDYAVVLEQSGITLNAKITEAVRHNNFLPFVHAEVNLLDYILRLQKSLREQGNEIPTFFLNDRYIGCSKPTCRLCELYFDHHPSGVVVRQGHRNMYSEWRAPDVFAADCDTAARERKITLERMIPIIRDEAFLNLREKFATSRPNDSHDTPSNVPPLDVLVSQMNHVVISNTKERGAGWAAWDELSFEPSAESADSAPELTGSPTGDEDGDIDDDSGGAKL</sequence>
<reference evidence="2" key="1">
    <citation type="journal article" date="2023" name="Mol. Phylogenet. Evol.">
        <title>Genome-scale phylogeny and comparative genomics of the fungal order Sordariales.</title>
        <authorList>
            <person name="Hensen N."/>
            <person name="Bonometti L."/>
            <person name="Westerberg I."/>
            <person name="Brannstrom I.O."/>
            <person name="Guillou S."/>
            <person name="Cros-Aarteil S."/>
            <person name="Calhoun S."/>
            <person name="Haridas S."/>
            <person name="Kuo A."/>
            <person name="Mondo S."/>
            <person name="Pangilinan J."/>
            <person name="Riley R."/>
            <person name="LaButti K."/>
            <person name="Andreopoulos B."/>
            <person name="Lipzen A."/>
            <person name="Chen C."/>
            <person name="Yan M."/>
            <person name="Daum C."/>
            <person name="Ng V."/>
            <person name="Clum A."/>
            <person name="Steindorff A."/>
            <person name="Ohm R.A."/>
            <person name="Martin F."/>
            <person name="Silar P."/>
            <person name="Natvig D.O."/>
            <person name="Lalanne C."/>
            <person name="Gautier V."/>
            <person name="Ament-Velasquez S.L."/>
            <person name="Kruys A."/>
            <person name="Hutchinson M.I."/>
            <person name="Powell A.J."/>
            <person name="Barry K."/>
            <person name="Miller A.N."/>
            <person name="Grigoriev I.V."/>
            <person name="Debuchy R."/>
            <person name="Gladieux P."/>
            <person name="Hiltunen Thoren M."/>
            <person name="Johannesson H."/>
        </authorList>
    </citation>
    <scope>NUCLEOTIDE SEQUENCE</scope>
    <source>
        <strain evidence="2">CBS 538.74</strain>
    </source>
</reference>
<name>A0AAN6ZU16_9PEZI</name>
<dbReference type="Pfam" id="PF14441">
    <property type="entry name" value="OTT_1508_deam"/>
    <property type="match status" value="1"/>
</dbReference>
<keyword evidence="3" id="KW-1185">Reference proteome</keyword>
<feature type="compositionally biased region" description="Acidic residues" evidence="1">
    <location>
        <begin position="473"/>
        <end position="488"/>
    </location>
</feature>
<evidence type="ECO:0000313" key="3">
    <source>
        <dbReference type="Proteomes" id="UP001302745"/>
    </source>
</evidence>
<reference evidence="2" key="2">
    <citation type="submission" date="2023-05" db="EMBL/GenBank/DDBJ databases">
        <authorList>
            <consortium name="Lawrence Berkeley National Laboratory"/>
            <person name="Steindorff A."/>
            <person name="Hensen N."/>
            <person name="Bonometti L."/>
            <person name="Westerberg I."/>
            <person name="Brannstrom I.O."/>
            <person name="Guillou S."/>
            <person name="Cros-Aarteil S."/>
            <person name="Calhoun S."/>
            <person name="Haridas S."/>
            <person name="Kuo A."/>
            <person name="Mondo S."/>
            <person name="Pangilinan J."/>
            <person name="Riley R."/>
            <person name="Labutti K."/>
            <person name="Andreopoulos B."/>
            <person name="Lipzen A."/>
            <person name="Chen C."/>
            <person name="Yanf M."/>
            <person name="Daum C."/>
            <person name="Ng V."/>
            <person name="Clum A."/>
            <person name="Ohm R."/>
            <person name="Martin F."/>
            <person name="Silar P."/>
            <person name="Natvig D."/>
            <person name="Lalanne C."/>
            <person name="Gautier V."/>
            <person name="Ament-Velasquez S.L."/>
            <person name="Kruys A."/>
            <person name="Hutchinson M.I."/>
            <person name="Powell A.J."/>
            <person name="Barry K."/>
            <person name="Miller A.N."/>
            <person name="Grigoriev I.V."/>
            <person name="Debuchy R."/>
            <person name="Gladieux P."/>
            <person name="Thoren M.H."/>
            <person name="Johannesson H."/>
        </authorList>
    </citation>
    <scope>NUCLEOTIDE SEQUENCE</scope>
    <source>
        <strain evidence="2">CBS 538.74</strain>
    </source>
</reference>
<organism evidence="2 3">
    <name type="scientific">Chaetomidium leptoderma</name>
    <dbReference type="NCBI Taxonomy" id="669021"/>
    <lineage>
        <taxon>Eukaryota</taxon>
        <taxon>Fungi</taxon>
        <taxon>Dikarya</taxon>
        <taxon>Ascomycota</taxon>
        <taxon>Pezizomycotina</taxon>
        <taxon>Sordariomycetes</taxon>
        <taxon>Sordariomycetidae</taxon>
        <taxon>Sordariales</taxon>
        <taxon>Chaetomiaceae</taxon>
        <taxon>Chaetomidium</taxon>
    </lineage>
</organism>
<dbReference type="Proteomes" id="UP001302745">
    <property type="component" value="Unassembled WGS sequence"/>
</dbReference>
<proteinExistence type="predicted"/>
<dbReference type="AlphaFoldDB" id="A0AAN6ZU16"/>